<reference evidence="3 4" key="1">
    <citation type="submission" date="2021-12" db="EMBL/GenBank/DDBJ databases">
        <title>Mucilaginibacter roseus genome.</title>
        <authorList>
            <person name="Ferreira J.R."/>
            <person name="Newman J.D."/>
        </authorList>
    </citation>
    <scope>NUCLEOTIDE SEQUENCE [LARGE SCALE GENOMIC DNA]</scope>
    <source>
        <strain evidence="3 4">LMG 28454</strain>
    </source>
</reference>
<dbReference type="Proteomes" id="UP001199919">
    <property type="component" value="Unassembled WGS sequence"/>
</dbReference>
<name>A0ABS8U039_9SPHI</name>
<dbReference type="EMBL" id="JAJPWV010000002">
    <property type="protein sequence ID" value="MCD8740032.1"/>
    <property type="molecule type" value="Genomic_DNA"/>
</dbReference>
<keyword evidence="4" id="KW-1185">Reference proteome</keyword>
<comment type="caution">
    <text evidence="3">The sequence shown here is derived from an EMBL/GenBank/DDBJ whole genome shotgun (WGS) entry which is preliminary data.</text>
</comment>
<dbReference type="RefSeq" id="WP_232176288.1">
    <property type="nucleotide sequence ID" value="NZ_JAJPWV010000002.1"/>
</dbReference>
<sequence>MNYSRRSFLKSSAVLATAAALPRYVGAADNKLHRNVLQLYSVRDEMRTDPKATLKRLAELGYRHVEHANYSDRKFYGFTVKEFKAILNDNGLTMPSGHTTMARQDWDKSKNDFTDKWKQTVEDAAIIGQRFVISPSLSGAAMTAEEMKPYMEQFNKCGELCKKHGMKFGYHNHDFEFEQRIDGVLLYDFMLQHTEPSLVAQQLDMGNMYMAGANAMDYIKKYPGRFELMHVKNMIKAGEENGKPKYESCQLDKGLLPLKQILKAAKKTAGTSYFVIEQEEYQGLGQSESAGIDLAVMKKWGY</sequence>
<dbReference type="Pfam" id="PF10518">
    <property type="entry name" value="TAT_signal"/>
    <property type="match status" value="1"/>
</dbReference>
<accession>A0ABS8U039</accession>
<feature type="chain" id="PRO_5046190544" evidence="1">
    <location>
        <begin position="28"/>
        <end position="302"/>
    </location>
</feature>
<keyword evidence="1" id="KW-0732">Signal</keyword>
<protein>
    <submittedName>
        <fullName evidence="3">TIM barrel protein</fullName>
    </submittedName>
</protein>
<organism evidence="3 4">
    <name type="scientific">Mucilaginibacter roseus</name>
    <dbReference type="NCBI Taxonomy" id="1528868"/>
    <lineage>
        <taxon>Bacteria</taxon>
        <taxon>Pseudomonadati</taxon>
        <taxon>Bacteroidota</taxon>
        <taxon>Sphingobacteriia</taxon>
        <taxon>Sphingobacteriales</taxon>
        <taxon>Sphingobacteriaceae</taxon>
        <taxon>Mucilaginibacter</taxon>
    </lineage>
</organism>
<dbReference type="InterPro" id="IPR050312">
    <property type="entry name" value="IolE/XylAMocC-like"/>
</dbReference>
<dbReference type="PANTHER" id="PTHR12110">
    <property type="entry name" value="HYDROXYPYRUVATE ISOMERASE"/>
    <property type="match status" value="1"/>
</dbReference>
<dbReference type="InterPro" id="IPR013022">
    <property type="entry name" value="Xyl_isomerase-like_TIM-brl"/>
</dbReference>
<dbReference type="PANTHER" id="PTHR12110:SF41">
    <property type="entry name" value="INOSOSE DEHYDRATASE"/>
    <property type="match status" value="1"/>
</dbReference>
<evidence type="ECO:0000313" key="3">
    <source>
        <dbReference type="EMBL" id="MCD8740032.1"/>
    </source>
</evidence>
<dbReference type="SUPFAM" id="SSF51658">
    <property type="entry name" value="Xylose isomerase-like"/>
    <property type="match status" value="1"/>
</dbReference>
<gene>
    <name evidence="3" type="ORF">LT679_05415</name>
</gene>
<proteinExistence type="predicted"/>
<dbReference type="Pfam" id="PF01261">
    <property type="entry name" value="AP_endonuc_2"/>
    <property type="match status" value="1"/>
</dbReference>
<evidence type="ECO:0000259" key="2">
    <source>
        <dbReference type="Pfam" id="PF01261"/>
    </source>
</evidence>
<evidence type="ECO:0000313" key="4">
    <source>
        <dbReference type="Proteomes" id="UP001199919"/>
    </source>
</evidence>
<dbReference type="InterPro" id="IPR019546">
    <property type="entry name" value="TAT_signal_bac_arc"/>
</dbReference>
<feature type="signal peptide" evidence="1">
    <location>
        <begin position="1"/>
        <end position="27"/>
    </location>
</feature>
<evidence type="ECO:0000256" key="1">
    <source>
        <dbReference type="SAM" id="SignalP"/>
    </source>
</evidence>
<dbReference type="PROSITE" id="PS51318">
    <property type="entry name" value="TAT"/>
    <property type="match status" value="1"/>
</dbReference>
<dbReference type="Gene3D" id="3.20.20.150">
    <property type="entry name" value="Divalent-metal-dependent TIM barrel enzymes"/>
    <property type="match status" value="1"/>
</dbReference>
<feature type="domain" description="Xylose isomerase-like TIM barrel" evidence="2">
    <location>
        <begin position="55"/>
        <end position="299"/>
    </location>
</feature>
<dbReference type="InterPro" id="IPR036237">
    <property type="entry name" value="Xyl_isomerase-like_sf"/>
</dbReference>
<dbReference type="InterPro" id="IPR006311">
    <property type="entry name" value="TAT_signal"/>
</dbReference>